<evidence type="ECO:0000313" key="2">
    <source>
        <dbReference type="EMBL" id="RWR30538.1"/>
    </source>
</evidence>
<dbReference type="PROSITE" id="PS51257">
    <property type="entry name" value="PROKAR_LIPOPROTEIN"/>
    <property type="match status" value="1"/>
</dbReference>
<organism evidence="2 3">
    <name type="scientific">Paenirhodobacter populi</name>
    <dbReference type="NCBI Taxonomy" id="2306993"/>
    <lineage>
        <taxon>Bacteria</taxon>
        <taxon>Pseudomonadati</taxon>
        <taxon>Pseudomonadota</taxon>
        <taxon>Alphaproteobacteria</taxon>
        <taxon>Rhodobacterales</taxon>
        <taxon>Rhodobacter group</taxon>
        <taxon>Paenirhodobacter</taxon>
    </lineage>
</organism>
<gene>
    <name evidence="2" type="ORF">D2T29_12770</name>
</gene>
<accession>A0A443KCM1</accession>
<feature type="signal peptide" evidence="1">
    <location>
        <begin position="1"/>
        <end position="18"/>
    </location>
</feature>
<sequence length="239" mass="24928">MFIIKKIAIGATISAVLAGCVSSQHDGVASTRPAEAMTEGQRIMASTSHNPATDKVKGNNSGVQNVANAGLAGGMASNYGGLGIGMGVLGWLASDTAPQWPSLFASIPAGASPDSYETRYAEGLSRALYGDLTKKGYVRAPAEPGRPTAVTFIKPGCPINARFNVYDRSCSIWVKATLANPRPGDGKTVYGVSLNTTSDGGPGVVDRWAALFPKEMFAYHPATRQQGAYVVKAGKTYPL</sequence>
<protein>
    <recommendedName>
        <fullName evidence="4">Lipoprotein</fullName>
    </recommendedName>
</protein>
<dbReference type="RefSeq" id="WP_128232744.1">
    <property type="nucleotide sequence ID" value="NZ_SAUY01000015.1"/>
</dbReference>
<dbReference type="Proteomes" id="UP000284451">
    <property type="component" value="Unassembled WGS sequence"/>
</dbReference>
<evidence type="ECO:0008006" key="4">
    <source>
        <dbReference type="Google" id="ProtNLM"/>
    </source>
</evidence>
<proteinExistence type="predicted"/>
<comment type="caution">
    <text evidence="2">The sequence shown here is derived from an EMBL/GenBank/DDBJ whole genome shotgun (WGS) entry which is preliminary data.</text>
</comment>
<keyword evidence="1" id="KW-0732">Signal</keyword>
<reference evidence="2 3" key="2">
    <citation type="submission" date="2019-01" db="EMBL/GenBank/DDBJ databases">
        <authorList>
            <person name="Li Y."/>
        </authorList>
    </citation>
    <scope>NUCLEOTIDE SEQUENCE [LARGE SCALE GENOMIC DNA]</scope>
    <source>
        <strain evidence="2 3">07D10-4-3</strain>
    </source>
</reference>
<evidence type="ECO:0000256" key="1">
    <source>
        <dbReference type="SAM" id="SignalP"/>
    </source>
</evidence>
<dbReference type="AlphaFoldDB" id="A0A443KCM1"/>
<reference evidence="2 3" key="1">
    <citation type="submission" date="2019-01" db="EMBL/GenBank/DDBJ databases">
        <title>Sinorhodobacter populi sp. nov. isolated from the symptomatic bark tissue of Populus euramericana canker.</title>
        <authorList>
            <person name="Xu G."/>
        </authorList>
    </citation>
    <scope>NUCLEOTIDE SEQUENCE [LARGE SCALE GENOMIC DNA]</scope>
    <source>
        <strain evidence="2 3">07D10-4-3</strain>
    </source>
</reference>
<evidence type="ECO:0000313" key="3">
    <source>
        <dbReference type="Proteomes" id="UP000284451"/>
    </source>
</evidence>
<name>A0A443KCM1_9RHOB</name>
<dbReference type="EMBL" id="SAUY01000015">
    <property type="protein sequence ID" value="RWR30538.1"/>
    <property type="molecule type" value="Genomic_DNA"/>
</dbReference>
<feature type="chain" id="PRO_5019512947" description="Lipoprotein" evidence="1">
    <location>
        <begin position="19"/>
        <end position="239"/>
    </location>
</feature>